<sequence>MTLDKTRSTIITICGSASAVGKSTLVTRLGELIPDSVTFFFDAYQETTVYPPNLYQDLADGREVDVQLIESPIFFRDLHALAHGAEVTDAWNRKLQPAKYIILEEPFGKNRLGMADLTDFVGCIELPLDTALARRLLRNLRHDFTHLPLEERVQYVEDFLEEYLRGGRISYLKMFEAVSPDCDILLDGLQSADEMAKQVIDKLIALNLLEPAASQQAQL</sequence>
<evidence type="ECO:0008006" key="3">
    <source>
        <dbReference type="Google" id="ProtNLM"/>
    </source>
</evidence>
<comment type="caution">
    <text evidence="1">The sequence shown here is derived from an EMBL/GenBank/DDBJ whole genome shotgun (WGS) entry which is preliminary data.</text>
</comment>
<organism evidence="1 2">
    <name type="scientific">Paenibacillus radicis</name>
    <name type="common">ex Gao et al. 2016</name>
    <dbReference type="NCBI Taxonomy" id="1737354"/>
    <lineage>
        <taxon>Bacteria</taxon>
        <taxon>Bacillati</taxon>
        <taxon>Bacillota</taxon>
        <taxon>Bacilli</taxon>
        <taxon>Bacillales</taxon>
        <taxon>Paenibacillaceae</taxon>
        <taxon>Paenibacillus</taxon>
    </lineage>
</organism>
<dbReference type="Gene3D" id="3.40.50.300">
    <property type="entry name" value="P-loop containing nucleotide triphosphate hydrolases"/>
    <property type="match status" value="1"/>
</dbReference>
<name>A0A917HRG3_9BACL</name>
<dbReference type="Proteomes" id="UP000600247">
    <property type="component" value="Unassembled WGS sequence"/>
</dbReference>
<dbReference type="RefSeq" id="WP_188892590.1">
    <property type="nucleotide sequence ID" value="NZ_BMHY01000017.1"/>
</dbReference>
<keyword evidence="2" id="KW-1185">Reference proteome</keyword>
<reference evidence="1 2" key="1">
    <citation type="journal article" date="2014" name="Int. J. Syst. Evol. Microbiol.">
        <title>Complete genome sequence of Corynebacterium casei LMG S-19264T (=DSM 44701T), isolated from a smear-ripened cheese.</title>
        <authorList>
            <consortium name="US DOE Joint Genome Institute (JGI-PGF)"/>
            <person name="Walter F."/>
            <person name="Albersmeier A."/>
            <person name="Kalinowski J."/>
            <person name="Ruckert C."/>
        </authorList>
    </citation>
    <scope>NUCLEOTIDE SEQUENCE [LARGE SCALE GENOMIC DNA]</scope>
    <source>
        <strain evidence="1 2">CGMCC 1.15286</strain>
    </source>
</reference>
<dbReference type="SUPFAM" id="SSF52540">
    <property type="entry name" value="P-loop containing nucleoside triphosphate hydrolases"/>
    <property type="match status" value="1"/>
</dbReference>
<evidence type="ECO:0000313" key="2">
    <source>
        <dbReference type="Proteomes" id="UP000600247"/>
    </source>
</evidence>
<proteinExistence type="predicted"/>
<dbReference type="EMBL" id="BMHY01000017">
    <property type="protein sequence ID" value="GGG87187.1"/>
    <property type="molecule type" value="Genomic_DNA"/>
</dbReference>
<dbReference type="AlphaFoldDB" id="A0A917HRG3"/>
<dbReference type="InterPro" id="IPR027417">
    <property type="entry name" value="P-loop_NTPase"/>
</dbReference>
<evidence type="ECO:0000313" key="1">
    <source>
        <dbReference type="EMBL" id="GGG87187.1"/>
    </source>
</evidence>
<gene>
    <name evidence="1" type="ORF">GCM10010918_51850</name>
</gene>
<protein>
    <recommendedName>
        <fullName evidence="3">Uridine kinase</fullName>
    </recommendedName>
</protein>
<accession>A0A917HRG3</accession>